<protein>
    <submittedName>
        <fullName evidence="1">Uncharacterized protein</fullName>
    </submittedName>
</protein>
<reference evidence="2" key="1">
    <citation type="journal article" date="2017" name="Med. Chem. Commun.">
        <title>Nonomuraea sp. ATCC 55076 harbours the largest actinomycete chromosome to date and the kistamicin biosynthetic gene cluster.</title>
        <authorList>
            <person name="Nazari B."/>
            <person name="Forneris C.C."/>
            <person name="Gibson M.I."/>
            <person name="Moon K."/>
            <person name="Schramma K.R."/>
            <person name="Seyedsayamdost M.R."/>
        </authorList>
    </citation>
    <scope>NUCLEOTIDE SEQUENCE [LARGE SCALE GENOMIC DNA]</scope>
    <source>
        <strain evidence="2">ATCC 55076</strain>
    </source>
</reference>
<dbReference type="RefSeq" id="WP_080043886.1">
    <property type="nucleotide sequence ID" value="NZ_CP017717.1"/>
</dbReference>
<gene>
    <name evidence="1" type="ORF">BKM31_44450</name>
</gene>
<evidence type="ECO:0000313" key="2">
    <source>
        <dbReference type="Proteomes" id="UP000190797"/>
    </source>
</evidence>
<dbReference type="Proteomes" id="UP000190797">
    <property type="component" value="Chromosome"/>
</dbReference>
<dbReference type="EMBL" id="CP017717">
    <property type="protein sequence ID" value="AQZ67579.1"/>
    <property type="molecule type" value="Genomic_DNA"/>
</dbReference>
<keyword evidence="2" id="KW-1185">Reference proteome</keyword>
<dbReference type="AlphaFoldDB" id="A0A1V0ABN0"/>
<organism evidence="1 2">
    <name type="scientific">[Actinomadura] parvosata subsp. kistnae</name>
    <dbReference type="NCBI Taxonomy" id="1909395"/>
    <lineage>
        <taxon>Bacteria</taxon>
        <taxon>Bacillati</taxon>
        <taxon>Actinomycetota</taxon>
        <taxon>Actinomycetes</taxon>
        <taxon>Streptosporangiales</taxon>
        <taxon>Streptosporangiaceae</taxon>
        <taxon>Nonomuraea</taxon>
    </lineage>
</organism>
<evidence type="ECO:0000313" key="1">
    <source>
        <dbReference type="EMBL" id="AQZ67579.1"/>
    </source>
</evidence>
<sequence>MNPLRLTPPQWRILRYLLTYSASAARVGFRADQLGERTSTRLDDLHDLADAEYIAGREHGSAWGPAPDVVHDVTNPRKLNVHLTAPGKKAAELLHAATDALLHLRVYGPLPSDFLQAEIGVPTDVLAQLEQVGYTTTTTSGSYAAWRDGHTVHVYRAVLRVEPSDTCTGCKGRTLAGATVWLNLRTADRYCDPCARRKNRVLVPSPLVTLTKLGRRYSDPGMVEVGSL</sequence>
<accession>A0A1V0ABN0</accession>
<dbReference type="STRING" id="1909395.BKM31_44450"/>
<name>A0A1V0ABN0_9ACTN</name>
<dbReference type="OrthoDB" id="3544305at2"/>
<dbReference type="KEGG" id="noa:BKM31_44450"/>
<proteinExistence type="predicted"/>